<reference evidence="3 4" key="1">
    <citation type="journal article" date="2014" name="PLoS Genet.">
        <title>Phylogenetically driven sequencing of extremely halophilic archaea reveals strategies for static and dynamic osmo-response.</title>
        <authorList>
            <person name="Becker E.A."/>
            <person name="Seitzer P.M."/>
            <person name="Tritt A."/>
            <person name="Larsen D."/>
            <person name="Krusor M."/>
            <person name="Yao A.I."/>
            <person name="Wu D."/>
            <person name="Madern D."/>
            <person name="Eisen J.A."/>
            <person name="Darling A.E."/>
            <person name="Facciotti M.T."/>
        </authorList>
    </citation>
    <scope>NUCLEOTIDE SEQUENCE [LARGE SCALE GENOMIC DNA]</scope>
    <source>
        <strain evidence="3 4">ATCC BAA-1512</strain>
    </source>
</reference>
<name>M0I3R2_9EURY</name>
<evidence type="ECO:0000256" key="1">
    <source>
        <dbReference type="SAM" id="MobiDB-lite"/>
    </source>
</evidence>
<dbReference type="PATRIC" id="fig|662479.7.peg.2837"/>
<feature type="transmembrane region" description="Helical" evidence="2">
    <location>
        <begin position="150"/>
        <end position="167"/>
    </location>
</feature>
<accession>M0I3R2</accession>
<sequence length="452" mass="48531">MNRSPVPRFAALGVELVAAAAVVTAALPLYTVTVLYWLDLTASLLRRTCQTLFAAPRETVSPTGADLAPESGNSTLSPYEQGLFRFLSPKVGTVSVSGRLPPVALHNVRPFVTLVCLWVAFCLPVAALGVSSTVFPTPVYDEFWSSPTPVLLAGGALAVAGKHWALVRHHARTAWPTAGNVAPQWRLGVWTAYWLPLWFLTSLHATGPEVGTLLSVVTALVVVGRAVREVRPLVGSAERDAPAPPAETARSRIAAQTPPPVGNHHASVRPNRRAVRLAGAIDSLFPFGNAASSVRRIEGQYAVALVLLVGVPLVTREVWEVTSLLLLGGVTAAVLGAFVGLVALVGAVHFELAFGAVEYQLADDALVAYDRRLDAAQWRVPLDAIRDATVERGLFDSPTTTDAAIVALDRTDDPAEAEPYRFYRRTLAYVNEPNTVAERLTAARTDPDRERR</sequence>
<feature type="transmembrane region" description="Helical" evidence="2">
    <location>
        <begin position="111"/>
        <end position="130"/>
    </location>
</feature>
<dbReference type="EMBL" id="AOLN01000018">
    <property type="protein sequence ID" value="ELZ91435.1"/>
    <property type="molecule type" value="Genomic_DNA"/>
</dbReference>
<dbReference type="OrthoDB" id="169315at2157"/>
<gene>
    <name evidence="3" type="ORF">C440_14014</name>
</gene>
<protein>
    <submittedName>
        <fullName evidence="3">Uncharacterized protein</fullName>
    </submittedName>
</protein>
<dbReference type="Proteomes" id="UP000011550">
    <property type="component" value="Unassembled WGS sequence"/>
</dbReference>
<dbReference type="AlphaFoldDB" id="M0I3R2"/>
<keyword evidence="2" id="KW-1133">Transmembrane helix</keyword>
<evidence type="ECO:0000256" key="2">
    <source>
        <dbReference type="SAM" id="Phobius"/>
    </source>
</evidence>
<keyword evidence="2" id="KW-0472">Membrane</keyword>
<feature type="region of interest" description="Disordered" evidence="1">
    <location>
        <begin position="237"/>
        <end position="268"/>
    </location>
</feature>
<organism evidence="3 4">
    <name type="scientific">Haloferax mucosum ATCC BAA-1512</name>
    <dbReference type="NCBI Taxonomy" id="662479"/>
    <lineage>
        <taxon>Archaea</taxon>
        <taxon>Methanobacteriati</taxon>
        <taxon>Methanobacteriota</taxon>
        <taxon>Stenosarchaea group</taxon>
        <taxon>Halobacteria</taxon>
        <taxon>Halobacteriales</taxon>
        <taxon>Haloferacaceae</taxon>
        <taxon>Haloferax</taxon>
    </lineage>
</organism>
<evidence type="ECO:0000313" key="3">
    <source>
        <dbReference type="EMBL" id="ELZ91435.1"/>
    </source>
</evidence>
<dbReference type="RefSeq" id="WP_008321188.1">
    <property type="nucleotide sequence ID" value="NZ_AOLN01000018.1"/>
</dbReference>
<comment type="caution">
    <text evidence="3">The sequence shown here is derived from an EMBL/GenBank/DDBJ whole genome shotgun (WGS) entry which is preliminary data.</text>
</comment>
<keyword evidence="4" id="KW-1185">Reference proteome</keyword>
<evidence type="ECO:0000313" key="4">
    <source>
        <dbReference type="Proteomes" id="UP000011550"/>
    </source>
</evidence>
<feature type="transmembrane region" description="Helical" evidence="2">
    <location>
        <begin position="16"/>
        <end position="38"/>
    </location>
</feature>
<feature type="transmembrane region" description="Helical" evidence="2">
    <location>
        <begin position="325"/>
        <end position="350"/>
    </location>
</feature>
<proteinExistence type="predicted"/>
<keyword evidence="2" id="KW-0812">Transmembrane</keyword>